<dbReference type="EMBL" id="JAEKLZ010000058">
    <property type="protein sequence ID" value="MBW8723893.1"/>
    <property type="molecule type" value="Genomic_DNA"/>
</dbReference>
<feature type="compositionally biased region" description="Basic and acidic residues" evidence="1">
    <location>
        <begin position="58"/>
        <end position="75"/>
    </location>
</feature>
<sequence length="152" mass="17494">MAYGTGLFRTGLVVITMAASAPLVASCQTGPGYYGGGGYYGDDYSSSYDDGYWGYDRGGYRDSRYRYRDDDDDRRRYRNRHRDDDDDRDHNRRRRATSRDYDDKTEGARRIFGLDGNGNRGRNDDGDRNRNRGDNGRSADDIRRIIIPNSKD</sequence>
<keyword evidence="2" id="KW-0732">Signal</keyword>
<reference evidence="3" key="1">
    <citation type="submission" date="2020-06" db="EMBL/GenBank/DDBJ databases">
        <title>Stable isotope informed genome-resolved metagenomics uncovers potential trophic interactions in rhizosphere soil.</title>
        <authorList>
            <person name="Starr E.P."/>
            <person name="Shi S."/>
            <person name="Blazewicz S.J."/>
            <person name="Koch B.J."/>
            <person name="Probst A.J."/>
            <person name="Hungate B.A."/>
            <person name="Pett-Ridge J."/>
            <person name="Firestone M.K."/>
            <person name="Banfield J.F."/>
        </authorList>
    </citation>
    <scope>NUCLEOTIDE SEQUENCE</scope>
    <source>
        <strain evidence="3">YM_69_17</strain>
    </source>
</reference>
<feature type="region of interest" description="Disordered" evidence="1">
    <location>
        <begin position="52"/>
        <end position="152"/>
    </location>
</feature>
<organism evidence="3 4">
    <name type="scientific">Inquilinus limosus</name>
    <dbReference type="NCBI Taxonomy" id="171674"/>
    <lineage>
        <taxon>Bacteria</taxon>
        <taxon>Pseudomonadati</taxon>
        <taxon>Pseudomonadota</taxon>
        <taxon>Alphaproteobacteria</taxon>
        <taxon>Rhodospirillales</taxon>
        <taxon>Rhodospirillaceae</taxon>
        <taxon>Inquilinus</taxon>
    </lineage>
</organism>
<dbReference type="Proteomes" id="UP000700706">
    <property type="component" value="Unassembled WGS sequence"/>
</dbReference>
<feature type="compositionally biased region" description="Basic and acidic residues" evidence="1">
    <location>
        <begin position="97"/>
        <end position="109"/>
    </location>
</feature>
<comment type="caution">
    <text evidence="3">The sequence shown here is derived from an EMBL/GenBank/DDBJ whole genome shotgun (WGS) entry which is preliminary data.</text>
</comment>
<proteinExistence type="predicted"/>
<feature type="signal peptide" evidence="2">
    <location>
        <begin position="1"/>
        <end position="25"/>
    </location>
</feature>
<evidence type="ECO:0000313" key="3">
    <source>
        <dbReference type="EMBL" id="MBW8723893.1"/>
    </source>
</evidence>
<evidence type="ECO:0000313" key="4">
    <source>
        <dbReference type="Proteomes" id="UP000700706"/>
    </source>
</evidence>
<feature type="compositionally biased region" description="Basic and acidic residues" evidence="1">
    <location>
        <begin position="121"/>
        <end position="152"/>
    </location>
</feature>
<accession>A0A952KBM2</accession>
<feature type="chain" id="PRO_5037715955" evidence="2">
    <location>
        <begin position="26"/>
        <end position="152"/>
    </location>
</feature>
<dbReference type="AlphaFoldDB" id="A0A952KBM2"/>
<evidence type="ECO:0000256" key="2">
    <source>
        <dbReference type="SAM" id="SignalP"/>
    </source>
</evidence>
<protein>
    <submittedName>
        <fullName evidence="3">Uncharacterized protein</fullName>
    </submittedName>
</protein>
<gene>
    <name evidence="3" type="ORF">JF625_01870</name>
</gene>
<evidence type="ECO:0000256" key="1">
    <source>
        <dbReference type="SAM" id="MobiDB-lite"/>
    </source>
</evidence>
<name>A0A952KBM2_9PROT</name>